<evidence type="ECO:0000313" key="2">
    <source>
        <dbReference type="EMBL" id="KIX03605.1"/>
    </source>
</evidence>
<accession>A0A0D2J3Q3</accession>
<dbReference type="HOGENOM" id="CLU_2513865_0_0_1"/>
<dbReference type="RefSeq" id="XP_013270741.1">
    <property type="nucleotide sequence ID" value="XM_013415287.1"/>
</dbReference>
<keyword evidence="3" id="KW-1185">Reference proteome</keyword>
<feature type="region of interest" description="Disordered" evidence="1">
    <location>
        <begin position="60"/>
        <end position="85"/>
    </location>
</feature>
<organism evidence="2 3">
    <name type="scientific">Rhinocladiella mackenziei CBS 650.93</name>
    <dbReference type="NCBI Taxonomy" id="1442369"/>
    <lineage>
        <taxon>Eukaryota</taxon>
        <taxon>Fungi</taxon>
        <taxon>Dikarya</taxon>
        <taxon>Ascomycota</taxon>
        <taxon>Pezizomycotina</taxon>
        <taxon>Eurotiomycetes</taxon>
        <taxon>Chaetothyriomycetidae</taxon>
        <taxon>Chaetothyriales</taxon>
        <taxon>Herpotrichiellaceae</taxon>
        <taxon>Rhinocladiella</taxon>
    </lineage>
</organism>
<dbReference type="Proteomes" id="UP000053617">
    <property type="component" value="Unassembled WGS sequence"/>
</dbReference>
<evidence type="ECO:0000313" key="3">
    <source>
        <dbReference type="Proteomes" id="UP000053617"/>
    </source>
</evidence>
<gene>
    <name evidence="2" type="ORF">Z518_07158</name>
</gene>
<feature type="compositionally biased region" description="Basic residues" evidence="1">
    <location>
        <begin position="73"/>
        <end position="85"/>
    </location>
</feature>
<evidence type="ECO:0000256" key="1">
    <source>
        <dbReference type="SAM" id="MobiDB-lite"/>
    </source>
</evidence>
<proteinExistence type="predicted"/>
<dbReference type="EMBL" id="KN847479">
    <property type="protein sequence ID" value="KIX03605.1"/>
    <property type="molecule type" value="Genomic_DNA"/>
</dbReference>
<dbReference type="AlphaFoldDB" id="A0A0D2J3Q3"/>
<protein>
    <submittedName>
        <fullName evidence="2">Uncharacterized protein</fullName>
    </submittedName>
</protein>
<name>A0A0D2J3Q3_9EURO</name>
<dbReference type="VEuPathDB" id="FungiDB:Z518_07158"/>
<sequence>MAINLPPQDFPMPNLNLPLVDSVNDLKNPILETPAPRELLEKKYLSPGATLVENGVQIDGYAGDVPDENIQPKLKRRKKRTGHET</sequence>
<reference evidence="2 3" key="1">
    <citation type="submission" date="2015-01" db="EMBL/GenBank/DDBJ databases">
        <title>The Genome Sequence of Rhinocladiella mackenzie CBS 650.93.</title>
        <authorList>
            <consortium name="The Broad Institute Genomics Platform"/>
            <person name="Cuomo C."/>
            <person name="de Hoog S."/>
            <person name="Gorbushina A."/>
            <person name="Stielow B."/>
            <person name="Teixiera M."/>
            <person name="Abouelleil A."/>
            <person name="Chapman S.B."/>
            <person name="Priest M."/>
            <person name="Young S.K."/>
            <person name="Wortman J."/>
            <person name="Nusbaum C."/>
            <person name="Birren B."/>
        </authorList>
    </citation>
    <scope>NUCLEOTIDE SEQUENCE [LARGE SCALE GENOMIC DNA]</scope>
    <source>
        <strain evidence="2 3">CBS 650.93</strain>
    </source>
</reference>
<dbReference type="GeneID" id="25295229"/>